<evidence type="ECO:0000256" key="9">
    <source>
        <dbReference type="SAM" id="SignalP"/>
    </source>
</evidence>
<evidence type="ECO:0000313" key="11">
    <source>
        <dbReference type="EMBL" id="MFC0864609.1"/>
    </source>
</evidence>
<evidence type="ECO:0000256" key="4">
    <source>
        <dbReference type="ARBA" id="ARBA00022833"/>
    </source>
</evidence>
<evidence type="ECO:0000313" key="12">
    <source>
        <dbReference type="Proteomes" id="UP001589870"/>
    </source>
</evidence>
<evidence type="ECO:0000256" key="7">
    <source>
        <dbReference type="SAM" id="MobiDB-lite"/>
    </source>
</evidence>
<name>A0ABV6U828_9ACTN</name>
<dbReference type="Proteomes" id="UP001589870">
    <property type="component" value="Unassembled WGS sequence"/>
</dbReference>
<keyword evidence="5 6" id="KW-0482">Metalloprotease</keyword>
<comment type="similarity">
    <text evidence="6">Belongs to the peptidase M48 family.</text>
</comment>
<keyword evidence="8" id="KW-1133">Transmembrane helix</keyword>
<dbReference type="InterPro" id="IPR052173">
    <property type="entry name" value="Beta-lactam_resp_regulator"/>
</dbReference>
<evidence type="ECO:0000256" key="1">
    <source>
        <dbReference type="ARBA" id="ARBA00022670"/>
    </source>
</evidence>
<proteinExistence type="inferred from homology"/>
<comment type="caution">
    <text evidence="11">The sequence shown here is derived from an EMBL/GenBank/DDBJ whole genome shotgun (WGS) entry which is preliminary data.</text>
</comment>
<comment type="cofactor">
    <cofactor evidence="6">
        <name>Zn(2+)</name>
        <dbReference type="ChEBI" id="CHEBI:29105"/>
    </cofactor>
    <text evidence="6">Binds 1 zinc ion per subunit.</text>
</comment>
<keyword evidence="3 6" id="KW-0378">Hydrolase</keyword>
<feature type="region of interest" description="Disordered" evidence="7">
    <location>
        <begin position="252"/>
        <end position="277"/>
    </location>
</feature>
<accession>A0ABV6U828</accession>
<gene>
    <name evidence="11" type="ORF">ACFHYQ_20160</name>
</gene>
<keyword evidence="8" id="KW-0472">Membrane</keyword>
<feature type="transmembrane region" description="Helical" evidence="8">
    <location>
        <begin position="33"/>
        <end position="57"/>
    </location>
</feature>
<feature type="transmembrane region" description="Helical" evidence="8">
    <location>
        <begin position="301"/>
        <end position="320"/>
    </location>
</feature>
<dbReference type="InterPro" id="IPR001915">
    <property type="entry name" value="Peptidase_M48"/>
</dbReference>
<dbReference type="EMBL" id="JBHMQT010000044">
    <property type="protein sequence ID" value="MFC0864609.1"/>
    <property type="molecule type" value="Genomic_DNA"/>
</dbReference>
<evidence type="ECO:0000256" key="6">
    <source>
        <dbReference type="RuleBase" id="RU003983"/>
    </source>
</evidence>
<evidence type="ECO:0000256" key="3">
    <source>
        <dbReference type="ARBA" id="ARBA00022801"/>
    </source>
</evidence>
<feature type="domain" description="Peptidase M48" evidence="10">
    <location>
        <begin position="116"/>
        <end position="192"/>
    </location>
</feature>
<keyword evidence="2" id="KW-0479">Metal-binding</keyword>
<dbReference type="CDD" id="cd07326">
    <property type="entry name" value="M56_BlaR1_MecR1_like"/>
    <property type="match status" value="1"/>
</dbReference>
<keyword evidence="1 6" id="KW-0645">Protease</keyword>
<dbReference type="Gene3D" id="3.30.2010.10">
    <property type="entry name" value="Metalloproteases ('zincins'), catalytic domain"/>
    <property type="match status" value="1"/>
</dbReference>
<dbReference type="RefSeq" id="WP_394302704.1">
    <property type="nucleotide sequence ID" value="NZ_JBHMQT010000044.1"/>
</dbReference>
<dbReference type="Pfam" id="PF01435">
    <property type="entry name" value="Peptidase_M48"/>
    <property type="match status" value="1"/>
</dbReference>
<keyword evidence="4 6" id="KW-0862">Zinc</keyword>
<feature type="signal peptide" evidence="9">
    <location>
        <begin position="1"/>
        <end position="17"/>
    </location>
</feature>
<sequence length="322" mass="34096">MIAAAVLAALATACVLAAEGLIQARWTWHAPRTAILLWQSVGVTWGLATTGALLAYALEPYGRGVVHGLAGVLTTFSYGVHDLRDLVRLTALVSGLALLALLVALPLAAGARTLRARRRHRELLSLIARDEPAVPGVRVVDFPGAAAYCLPGLRSEVVISNGTLSLLSPDELHAVLAHESAHVRERHDLVLLPFAALRRALPWSRLIRDAQASVELLIEMAADDRARRQCSPRRLATALLRFGTATATLPTPDGALGTLGGTPAGPARMPGRPKSTAGANVMARVNRLVRPEATIPAPHRFLILTGSVVLTASALLLWLIPG</sequence>
<keyword evidence="8" id="KW-0812">Transmembrane</keyword>
<feature type="transmembrane region" description="Helical" evidence="8">
    <location>
        <begin position="86"/>
        <end position="111"/>
    </location>
</feature>
<feature type="chain" id="PRO_5045966001" evidence="9">
    <location>
        <begin position="18"/>
        <end position="322"/>
    </location>
</feature>
<keyword evidence="12" id="KW-1185">Reference proteome</keyword>
<evidence type="ECO:0000256" key="8">
    <source>
        <dbReference type="SAM" id="Phobius"/>
    </source>
</evidence>
<evidence type="ECO:0000256" key="2">
    <source>
        <dbReference type="ARBA" id="ARBA00022723"/>
    </source>
</evidence>
<evidence type="ECO:0000259" key="10">
    <source>
        <dbReference type="Pfam" id="PF01435"/>
    </source>
</evidence>
<protein>
    <submittedName>
        <fullName evidence="11">M56 family metallopeptidase</fullName>
    </submittedName>
</protein>
<reference evidence="11 12" key="1">
    <citation type="submission" date="2024-09" db="EMBL/GenBank/DDBJ databases">
        <authorList>
            <person name="Sun Q."/>
            <person name="Mori K."/>
        </authorList>
    </citation>
    <scope>NUCLEOTIDE SEQUENCE [LARGE SCALE GENOMIC DNA]</scope>
    <source>
        <strain evidence="11 12">TBRC 1851</strain>
    </source>
</reference>
<dbReference type="PANTHER" id="PTHR34978:SF3">
    <property type="entry name" value="SLR0241 PROTEIN"/>
    <property type="match status" value="1"/>
</dbReference>
<dbReference type="PANTHER" id="PTHR34978">
    <property type="entry name" value="POSSIBLE SENSOR-TRANSDUCER PROTEIN BLAR"/>
    <property type="match status" value="1"/>
</dbReference>
<keyword evidence="9" id="KW-0732">Signal</keyword>
<organism evidence="11 12">
    <name type="scientific">Sphaerimonospora cavernae</name>
    <dbReference type="NCBI Taxonomy" id="1740611"/>
    <lineage>
        <taxon>Bacteria</taxon>
        <taxon>Bacillati</taxon>
        <taxon>Actinomycetota</taxon>
        <taxon>Actinomycetes</taxon>
        <taxon>Streptosporangiales</taxon>
        <taxon>Streptosporangiaceae</taxon>
        <taxon>Sphaerimonospora</taxon>
    </lineage>
</organism>
<evidence type="ECO:0000256" key="5">
    <source>
        <dbReference type="ARBA" id="ARBA00023049"/>
    </source>
</evidence>